<reference evidence="2" key="1">
    <citation type="submission" date="2016-04" db="EMBL/GenBank/DDBJ databases">
        <authorList>
            <person name="Shah S.A."/>
            <person name="Garrett R.A."/>
        </authorList>
    </citation>
    <scope>NUCLEOTIDE SEQUENCE [LARGE SCALE GENOMIC DNA]</scope>
    <source>
        <strain evidence="2">ATCC 35091 / DSM 1616 / JCM 8930 / NBRC 15331 / P1</strain>
    </source>
</reference>
<dbReference type="Proteomes" id="UP000076770">
    <property type="component" value="Chromosome i"/>
</dbReference>
<proteinExistence type="predicted"/>
<gene>
    <name evidence="1" type="ORF">SSOP1_0698</name>
</gene>
<name>A0A157SYR6_SACSO</name>
<evidence type="ECO:0000313" key="1">
    <source>
        <dbReference type="EMBL" id="SAI84252.1"/>
    </source>
</evidence>
<sequence>MMSMEKYVKTTLKIREDIFLKGKLLASARGVSFSEILNESLEAYLKAHENEIRQKISEVMK</sequence>
<dbReference type="AlphaFoldDB" id="A0A157SYR6"/>
<accession>A0A157SYR6</accession>
<protein>
    <submittedName>
        <fullName evidence="1">Fuselloviral protein SSV2p13</fullName>
    </submittedName>
</protein>
<organism evidence="1 2">
    <name type="scientific">Saccharolobus solfataricus</name>
    <name type="common">Sulfolobus solfataricus</name>
    <dbReference type="NCBI Taxonomy" id="2287"/>
    <lineage>
        <taxon>Archaea</taxon>
        <taxon>Thermoproteota</taxon>
        <taxon>Thermoprotei</taxon>
        <taxon>Sulfolobales</taxon>
        <taxon>Sulfolobaceae</taxon>
        <taxon>Saccharolobus</taxon>
    </lineage>
</organism>
<evidence type="ECO:0000313" key="2">
    <source>
        <dbReference type="Proteomes" id="UP000076770"/>
    </source>
</evidence>
<dbReference type="EMBL" id="LT549890">
    <property type="protein sequence ID" value="SAI84252.1"/>
    <property type="molecule type" value="Genomic_DNA"/>
</dbReference>
<dbReference type="PATRIC" id="fig|2287.9.peg.705"/>
<dbReference type="GO" id="GO:0006355">
    <property type="term" value="P:regulation of DNA-templated transcription"/>
    <property type="evidence" value="ECO:0007669"/>
    <property type="project" value="InterPro"/>
</dbReference>
<dbReference type="SUPFAM" id="SSF47598">
    <property type="entry name" value="Ribbon-helix-helix"/>
    <property type="match status" value="1"/>
</dbReference>
<dbReference type="InterPro" id="IPR010985">
    <property type="entry name" value="Ribbon_hlx_hlx"/>
</dbReference>